<keyword evidence="2" id="KW-1185">Reference proteome</keyword>
<dbReference type="Proteomes" id="UP001589758">
    <property type="component" value="Unassembled WGS sequence"/>
</dbReference>
<comment type="caution">
    <text evidence="1">The sequence shown here is derived from an EMBL/GenBank/DDBJ whole genome shotgun (WGS) entry which is preliminary data.</text>
</comment>
<organism evidence="1 2">
    <name type="scientific">Thorsellia kenyensis</name>
    <dbReference type="NCBI Taxonomy" id="1549888"/>
    <lineage>
        <taxon>Bacteria</taxon>
        <taxon>Pseudomonadati</taxon>
        <taxon>Pseudomonadota</taxon>
        <taxon>Gammaproteobacteria</taxon>
        <taxon>Enterobacterales</taxon>
        <taxon>Thorselliaceae</taxon>
        <taxon>Thorsellia</taxon>
    </lineage>
</organism>
<gene>
    <name evidence="1" type="ORF">ACFFIT_05075</name>
</gene>
<evidence type="ECO:0000313" key="1">
    <source>
        <dbReference type="EMBL" id="MFC0179468.1"/>
    </source>
</evidence>
<dbReference type="EMBL" id="JBHLXE010000048">
    <property type="protein sequence ID" value="MFC0179468.1"/>
    <property type="molecule type" value="Genomic_DNA"/>
</dbReference>
<sequence>MRISRTSINLMFCFFFGSVGLTNSNYTKAAFLCEASDASSAKNLLCSGLTETSLGTAPELELKFFARNSQTMPYEGLDNSIIPKEITLTQGSELKIEYLLANGLANALVGEVDVNGNVIRSESMPLPKGKFDKDGDPIDNTAVYQSIEWALIQSDGQKRIIEKTVDKDILLLDAMNCINGSKIEVTATPYTVTGEPKQGDPITVILQDASGNDYILSQCDKQISEDMVKVTILNKTRNTYLVDETNLNSTNKDARIGDELVAYIYLPVQDTASNTTTYEDVTEQFVETFVWGYQTNQGDALYFENGQQADFEEIIWMDGSQNVASGIYGIEADTTGKQEFKVQTTNNKARALHKVNQSEQSMKVIFKFGGNEMQKNN</sequence>
<reference evidence="1 2" key="1">
    <citation type="submission" date="2024-09" db="EMBL/GenBank/DDBJ databases">
        <authorList>
            <person name="Sun Q."/>
            <person name="Mori K."/>
        </authorList>
    </citation>
    <scope>NUCLEOTIDE SEQUENCE [LARGE SCALE GENOMIC DNA]</scope>
    <source>
        <strain evidence="1 2">CCM 8545</strain>
    </source>
</reference>
<dbReference type="RefSeq" id="WP_385876570.1">
    <property type="nucleotide sequence ID" value="NZ_JBHLXE010000048.1"/>
</dbReference>
<name>A0ABV6C923_9GAMM</name>
<accession>A0ABV6C923</accession>
<evidence type="ECO:0000313" key="2">
    <source>
        <dbReference type="Proteomes" id="UP001589758"/>
    </source>
</evidence>
<protein>
    <submittedName>
        <fullName evidence="1">Uncharacterized protein</fullName>
    </submittedName>
</protein>
<proteinExistence type="predicted"/>